<dbReference type="EMBL" id="SLXQ01000008">
    <property type="protein sequence ID" value="TCP50080.1"/>
    <property type="molecule type" value="Genomic_DNA"/>
</dbReference>
<name>A0A4R2QKU5_9PSEU</name>
<dbReference type="RefSeq" id="WP_132878387.1">
    <property type="nucleotide sequence ID" value="NZ_SLXQ01000008.1"/>
</dbReference>
<dbReference type="GO" id="GO:0033539">
    <property type="term" value="P:fatty acid beta-oxidation using acyl-CoA dehydrogenase"/>
    <property type="evidence" value="ECO:0007669"/>
    <property type="project" value="TreeGrafter"/>
</dbReference>
<dbReference type="AlphaFoldDB" id="A0A4R2QKU5"/>
<dbReference type="SUPFAM" id="SSF47203">
    <property type="entry name" value="Acyl-CoA dehydrogenase C-terminal domain-like"/>
    <property type="match status" value="1"/>
</dbReference>
<dbReference type="InterPro" id="IPR037069">
    <property type="entry name" value="AcylCoA_DH/ox_N_sf"/>
</dbReference>
<sequence>MAWDFSTEPEFEEKLAWMREFVRTEIIPLETVELGPEAFAEATRPLSEEVKRQGLWAAHLPPELGGGGFGQVKLGLMHEILGQCGYAPAIFGNNAPDSGNAELLAVGGDEEQRAKWMRPLLDGDLRSAFSMTEPGAGADPTLLTTRAVRDGDQWVINGHKWFTSNASVADFLIVMAVTDPDAEPHRRASMIIVPTDTPGVRILRDVPTMAEPHRRAGLPGGHAEVRYDDVRVPAEYLVGGAGEGFALAQKRLGPGRIHHCMRWLGQSKRAFDMLCERAVSRYTHGSVLADKQLVQDWVASSAAEMHAARLMTLHAAWKMDTEGVAAARTDIAMIKFWGASVLYNVIDRAIQAHGSLGFTTDLPLESMYRNARAARIYDGPDEVHKVSVARRILRGYQPREVPTEHVPTRTAAAREKFAELLDGAATNS</sequence>
<feature type="domain" description="Acyl-CoA dehydrogenase/oxidase N-terminal" evidence="10">
    <location>
        <begin position="14"/>
        <end position="124"/>
    </location>
</feature>
<evidence type="ECO:0000256" key="3">
    <source>
        <dbReference type="ARBA" id="ARBA00011738"/>
    </source>
</evidence>
<dbReference type="PANTHER" id="PTHR48083">
    <property type="entry name" value="MEDIUM-CHAIN SPECIFIC ACYL-COA DEHYDROGENASE, MITOCHONDRIAL-RELATED"/>
    <property type="match status" value="1"/>
</dbReference>
<evidence type="ECO:0000259" key="8">
    <source>
        <dbReference type="Pfam" id="PF00441"/>
    </source>
</evidence>
<keyword evidence="4 7" id="KW-0285">Flavoprotein</keyword>
<dbReference type="InterPro" id="IPR046373">
    <property type="entry name" value="Acyl-CoA_Oxase/DH_mid-dom_sf"/>
</dbReference>
<dbReference type="FunFam" id="2.40.110.10:FF:000002">
    <property type="entry name" value="Acyl-CoA dehydrogenase fadE12"/>
    <property type="match status" value="1"/>
</dbReference>
<evidence type="ECO:0000256" key="1">
    <source>
        <dbReference type="ARBA" id="ARBA00001974"/>
    </source>
</evidence>
<dbReference type="InterPro" id="IPR050741">
    <property type="entry name" value="Acyl-CoA_dehydrogenase"/>
</dbReference>
<evidence type="ECO:0000256" key="5">
    <source>
        <dbReference type="ARBA" id="ARBA00022827"/>
    </source>
</evidence>
<dbReference type="Pfam" id="PF02771">
    <property type="entry name" value="Acyl-CoA_dh_N"/>
    <property type="match status" value="1"/>
</dbReference>
<evidence type="ECO:0000259" key="9">
    <source>
        <dbReference type="Pfam" id="PF02770"/>
    </source>
</evidence>
<evidence type="ECO:0000256" key="4">
    <source>
        <dbReference type="ARBA" id="ARBA00022630"/>
    </source>
</evidence>
<dbReference type="Gene3D" id="2.40.110.10">
    <property type="entry name" value="Butyryl-CoA Dehydrogenase, subunit A, domain 2"/>
    <property type="match status" value="1"/>
</dbReference>
<dbReference type="InterPro" id="IPR036250">
    <property type="entry name" value="AcylCo_DH-like_C"/>
</dbReference>
<reference evidence="11 12" key="1">
    <citation type="submission" date="2019-03" db="EMBL/GenBank/DDBJ databases">
        <title>Genomic Encyclopedia of Type Strains, Phase IV (KMG-IV): sequencing the most valuable type-strain genomes for metagenomic binning, comparative biology and taxonomic classification.</title>
        <authorList>
            <person name="Goeker M."/>
        </authorList>
    </citation>
    <scope>NUCLEOTIDE SEQUENCE [LARGE SCALE GENOMIC DNA]</scope>
    <source>
        <strain evidence="11 12">DSM 45765</strain>
    </source>
</reference>
<dbReference type="GO" id="GO:0005737">
    <property type="term" value="C:cytoplasm"/>
    <property type="evidence" value="ECO:0007669"/>
    <property type="project" value="TreeGrafter"/>
</dbReference>
<keyword evidence="12" id="KW-1185">Reference proteome</keyword>
<evidence type="ECO:0000259" key="10">
    <source>
        <dbReference type="Pfam" id="PF02771"/>
    </source>
</evidence>
<dbReference type="GO" id="GO:0003995">
    <property type="term" value="F:acyl-CoA dehydrogenase activity"/>
    <property type="evidence" value="ECO:0007669"/>
    <property type="project" value="TreeGrafter"/>
</dbReference>
<feature type="domain" description="Acyl-CoA dehydrogenase/oxidase C-terminal" evidence="8">
    <location>
        <begin position="242"/>
        <end position="393"/>
    </location>
</feature>
<dbReference type="InterPro" id="IPR009075">
    <property type="entry name" value="AcylCo_DH/oxidase_C"/>
</dbReference>
<keyword evidence="6 7" id="KW-0560">Oxidoreductase</keyword>
<dbReference type="Proteomes" id="UP000294911">
    <property type="component" value="Unassembled WGS sequence"/>
</dbReference>
<feature type="domain" description="Acyl-CoA oxidase/dehydrogenase middle" evidence="9">
    <location>
        <begin position="128"/>
        <end position="210"/>
    </location>
</feature>
<comment type="cofactor">
    <cofactor evidence="1 7">
        <name>FAD</name>
        <dbReference type="ChEBI" id="CHEBI:57692"/>
    </cofactor>
</comment>
<comment type="subunit">
    <text evidence="3">Homodimer.</text>
</comment>
<dbReference type="PANTHER" id="PTHR48083:SF13">
    <property type="entry name" value="ACYL-COA DEHYDROGENASE FAMILY MEMBER 11"/>
    <property type="match status" value="1"/>
</dbReference>
<evidence type="ECO:0000256" key="6">
    <source>
        <dbReference type="ARBA" id="ARBA00023002"/>
    </source>
</evidence>
<dbReference type="InterPro" id="IPR013786">
    <property type="entry name" value="AcylCoA_DH/ox_N"/>
</dbReference>
<organism evidence="11 12">
    <name type="scientific">Tamaricihabitans halophyticus</name>
    <dbReference type="NCBI Taxonomy" id="1262583"/>
    <lineage>
        <taxon>Bacteria</taxon>
        <taxon>Bacillati</taxon>
        <taxon>Actinomycetota</taxon>
        <taxon>Actinomycetes</taxon>
        <taxon>Pseudonocardiales</taxon>
        <taxon>Pseudonocardiaceae</taxon>
        <taxon>Tamaricihabitans</taxon>
    </lineage>
</organism>
<dbReference type="OrthoDB" id="8876745at2"/>
<evidence type="ECO:0000313" key="11">
    <source>
        <dbReference type="EMBL" id="TCP50080.1"/>
    </source>
</evidence>
<accession>A0A4R2QKU5</accession>
<comment type="similarity">
    <text evidence="2 7">Belongs to the acyl-CoA dehydrogenase family.</text>
</comment>
<protein>
    <submittedName>
        <fullName evidence="11">Acyl-CoA dehydrogenase</fullName>
    </submittedName>
</protein>
<dbReference type="SUPFAM" id="SSF56645">
    <property type="entry name" value="Acyl-CoA dehydrogenase NM domain-like"/>
    <property type="match status" value="1"/>
</dbReference>
<dbReference type="Gene3D" id="1.10.540.10">
    <property type="entry name" value="Acyl-CoA dehydrogenase/oxidase, N-terminal domain"/>
    <property type="match status" value="1"/>
</dbReference>
<evidence type="ECO:0000313" key="12">
    <source>
        <dbReference type="Proteomes" id="UP000294911"/>
    </source>
</evidence>
<dbReference type="InterPro" id="IPR009100">
    <property type="entry name" value="AcylCoA_DH/oxidase_NM_dom_sf"/>
</dbReference>
<keyword evidence="5 7" id="KW-0274">FAD</keyword>
<evidence type="ECO:0000256" key="2">
    <source>
        <dbReference type="ARBA" id="ARBA00009347"/>
    </source>
</evidence>
<proteinExistence type="inferred from homology"/>
<dbReference type="GO" id="GO:0050660">
    <property type="term" value="F:flavin adenine dinucleotide binding"/>
    <property type="evidence" value="ECO:0007669"/>
    <property type="project" value="InterPro"/>
</dbReference>
<dbReference type="InterPro" id="IPR006091">
    <property type="entry name" value="Acyl-CoA_Oxase/DH_mid-dom"/>
</dbReference>
<evidence type="ECO:0000256" key="7">
    <source>
        <dbReference type="RuleBase" id="RU362125"/>
    </source>
</evidence>
<dbReference type="Gene3D" id="1.20.140.10">
    <property type="entry name" value="Butyryl-CoA Dehydrogenase, subunit A, domain 3"/>
    <property type="match status" value="1"/>
</dbReference>
<gene>
    <name evidence="11" type="ORF">EV191_108169</name>
</gene>
<comment type="caution">
    <text evidence="11">The sequence shown here is derived from an EMBL/GenBank/DDBJ whole genome shotgun (WGS) entry which is preliminary data.</text>
</comment>
<dbReference type="Pfam" id="PF02770">
    <property type="entry name" value="Acyl-CoA_dh_M"/>
    <property type="match status" value="1"/>
</dbReference>
<dbReference type="Pfam" id="PF00441">
    <property type="entry name" value="Acyl-CoA_dh_1"/>
    <property type="match status" value="1"/>
</dbReference>